<reference evidence="6 7" key="1">
    <citation type="journal article" date="2013" name="Genome Biol. Evol.">
        <title>Genomic makeup of the marine flavobacterium Nonlabens (Donghaeana) dokdonensis DSW-6 and identification of a novel class of rhodopsins.</title>
        <authorList>
            <person name="Kwon S.K."/>
            <person name="Kim B.K."/>
            <person name="Song J.Y."/>
            <person name="Kwak M.J."/>
            <person name="Lee C.H."/>
            <person name="Yoon J.H."/>
            <person name="Oh T.K."/>
            <person name="Kim J.F."/>
        </authorList>
    </citation>
    <scope>NUCLEOTIDE SEQUENCE [LARGE SCALE GENOMIC DNA]</scope>
    <source>
        <strain evidence="7">DSM 17205 / KCTC 12402 / DSW-6</strain>
    </source>
</reference>
<dbReference type="CDD" id="cd19531">
    <property type="entry name" value="LCL_NRPS-like"/>
    <property type="match status" value="2"/>
</dbReference>
<dbReference type="Pfam" id="PF00550">
    <property type="entry name" value="PP-binding"/>
    <property type="match status" value="2"/>
</dbReference>
<dbReference type="Proteomes" id="UP000011173">
    <property type="component" value="Chromosome"/>
</dbReference>
<dbReference type="eggNOG" id="COG1020">
    <property type="taxonomic scope" value="Bacteria"/>
</dbReference>
<dbReference type="GO" id="GO:0031177">
    <property type="term" value="F:phosphopantetheine binding"/>
    <property type="evidence" value="ECO:0007669"/>
    <property type="project" value="TreeGrafter"/>
</dbReference>
<dbReference type="InterPro" id="IPR009081">
    <property type="entry name" value="PP-bd_ACP"/>
</dbReference>
<dbReference type="InterPro" id="IPR000873">
    <property type="entry name" value="AMP-dep_synth/lig_dom"/>
</dbReference>
<dbReference type="NCBIfam" id="TIGR01733">
    <property type="entry name" value="AA-adenyl-dom"/>
    <property type="match status" value="2"/>
</dbReference>
<dbReference type="FunFam" id="1.10.1200.10:FF:000005">
    <property type="entry name" value="Nonribosomal peptide synthetase 1"/>
    <property type="match status" value="1"/>
</dbReference>
<dbReference type="RefSeq" id="WP_015360789.1">
    <property type="nucleotide sequence ID" value="NC_020156.1"/>
</dbReference>
<dbReference type="InterPro" id="IPR025110">
    <property type="entry name" value="AMP-bd_C"/>
</dbReference>
<dbReference type="PANTHER" id="PTHR45527">
    <property type="entry name" value="NONRIBOSOMAL PEPTIDE SYNTHETASE"/>
    <property type="match status" value="1"/>
</dbReference>
<dbReference type="InterPro" id="IPR023213">
    <property type="entry name" value="CAT-like_dom_sf"/>
</dbReference>
<dbReference type="HOGENOM" id="CLU_000022_0_3_10"/>
<dbReference type="PROSITE" id="PS50075">
    <property type="entry name" value="CARRIER"/>
    <property type="match status" value="2"/>
</dbReference>
<evidence type="ECO:0000256" key="2">
    <source>
        <dbReference type="ARBA" id="ARBA00006432"/>
    </source>
</evidence>
<dbReference type="GO" id="GO:0003824">
    <property type="term" value="F:catalytic activity"/>
    <property type="evidence" value="ECO:0007669"/>
    <property type="project" value="InterPro"/>
</dbReference>
<dbReference type="GO" id="GO:0044550">
    <property type="term" value="P:secondary metabolite biosynthetic process"/>
    <property type="evidence" value="ECO:0007669"/>
    <property type="project" value="TreeGrafter"/>
</dbReference>
<keyword evidence="4" id="KW-0597">Phosphoprotein</keyword>
<dbReference type="InterPro" id="IPR020845">
    <property type="entry name" value="AMP-binding_CS"/>
</dbReference>
<evidence type="ECO:0000259" key="5">
    <source>
        <dbReference type="PROSITE" id="PS50075"/>
    </source>
</evidence>
<dbReference type="InterPro" id="IPR006162">
    <property type="entry name" value="Ppantetheine_attach_site"/>
</dbReference>
<dbReference type="Pfam" id="PF00501">
    <property type="entry name" value="AMP-binding"/>
    <property type="match status" value="2"/>
</dbReference>
<evidence type="ECO:0000313" key="6">
    <source>
        <dbReference type="EMBL" id="AGC75291.1"/>
    </source>
</evidence>
<feature type="domain" description="Carrier" evidence="5">
    <location>
        <begin position="2030"/>
        <end position="2105"/>
    </location>
</feature>
<dbReference type="Gene3D" id="1.10.10.1830">
    <property type="entry name" value="Non-ribosomal peptide synthase, adenylation domain"/>
    <property type="match status" value="1"/>
</dbReference>
<evidence type="ECO:0000256" key="1">
    <source>
        <dbReference type="ARBA" id="ARBA00001957"/>
    </source>
</evidence>
<dbReference type="STRING" id="592029.DDD_0164"/>
<dbReference type="InterPro" id="IPR010071">
    <property type="entry name" value="AA_adenyl_dom"/>
</dbReference>
<dbReference type="Gene3D" id="2.30.38.10">
    <property type="entry name" value="Luciferase, Domain 3"/>
    <property type="match status" value="2"/>
</dbReference>
<dbReference type="SUPFAM" id="SSF52777">
    <property type="entry name" value="CoA-dependent acyltransferases"/>
    <property type="match status" value="4"/>
</dbReference>
<dbReference type="SUPFAM" id="SSF56801">
    <property type="entry name" value="Acetyl-CoA synthetase-like"/>
    <property type="match status" value="2"/>
</dbReference>
<evidence type="ECO:0000256" key="3">
    <source>
        <dbReference type="ARBA" id="ARBA00022450"/>
    </source>
</evidence>
<dbReference type="InterPro" id="IPR001242">
    <property type="entry name" value="Condensation_dom"/>
</dbReference>
<comment type="cofactor">
    <cofactor evidence="1">
        <name>pantetheine 4'-phosphate</name>
        <dbReference type="ChEBI" id="CHEBI:47942"/>
    </cofactor>
</comment>
<dbReference type="InterPro" id="IPR045851">
    <property type="entry name" value="AMP-bd_C_sf"/>
</dbReference>
<dbReference type="PROSITE" id="PS00012">
    <property type="entry name" value="PHOSPHOPANTETHEINE"/>
    <property type="match status" value="2"/>
</dbReference>
<dbReference type="FunFam" id="3.30.300.30:FF:000010">
    <property type="entry name" value="Enterobactin synthetase component F"/>
    <property type="match status" value="2"/>
</dbReference>
<name>L7W6A6_NONDD</name>
<organism evidence="6 7">
    <name type="scientific">Nonlabens dokdonensis (strain DSM 17205 / KCTC 12402 / DSW-6)</name>
    <name type="common">Donghaeana dokdonensis</name>
    <dbReference type="NCBI Taxonomy" id="592029"/>
    <lineage>
        <taxon>Bacteria</taxon>
        <taxon>Pseudomonadati</taxon>
        <taxon>Bacteroidota</taxon>
        <taxon>Flavobacteriia</taxon>
        <taxon>Flavobacteriales</taxon>
        <taxon>Flavobacteriaceae</taxon>
        <taxon>Nonlabens</taxon>
    </lineage>
</organism>
<dbReference type="Pfam" id="PF13193">
    <property type="entry name" value="AMP-binding_C"/>
    <property type="match status" value="2"/>
</dbReference>
<dbReference type="InterPro" id="IPR036736">
    <property type="entry name" value="ACP-like_sf"/>
</dbReference>
<evidence type="ECO:0000313" key="7">
    <source>
        <dbReference type="Proteomes" id="UP000011173"/>
    </source>
</evidence>
<dbReference type="SUPFAM" id="SSF47336">
    <property type="entry name" value="ACP-like"/>
    <property type="match status" value="2"/>
</dbReference>
<sequence length="2120" mass="240975">MELITQLSELGVQLREENGELKVAAPKGALTPELINRIKAEKQQLLRLLIHTNYQSILRAPIQEFYSLTSSQRRLWVLSQFEGGGQAYNIPGVLKMEGSLDANALASSFRFLIERHDSLRMYFVEKDGEVYQKILLAEELNFTLENEQIQQEQVDSKIESFYQEEFNLSKAPLLSANLLQVSADEYYLLFSIHHIIGDGWSMEVLTKELMQVYKHIINREEVSLPKLSIQYQDYVIWIQSEEQQDVIQKQEDYWLDKFKGEIPILELPSYSKRPLVKTYNGSTKHYSFGKELSDKLNQFSKGQGVTLYMTLLAGVNGLLYRYTNQSDIIIGTPIAGRSHEALENQVGLYLNTLAIRTEFEGVNSFKELIQIQKETLLDAYTNQDYPFDSLVEKLKLKRDTSRSALFDVMVVLQNQQETAITLEGLNITPYNENEREVSKFDMTFSFTEDTEGIHLQLEYNSDIYDVSLIDQLYGHLERFITSALQDQEESIESLTLLSRAEEIELLESFNDTNVDYPEDKTIIDLFRGQVLKRPEATAIIYEGKELSYQELEDLSNAMANDLLSRIDIEKDALIGVELERSEWLVVSLLAILKTGGAYVPIDPTYPEQRKDFIKEDSACVFIIDASYLEVFQSVEKITKAPKVTLDSNQLAYVIYTSGSTGKPKGVLIEHKNVVRLIKPGIYFSLDSRSRILSTGSVSFDASTLEYYGSLMNGGSLVIISKEKILSPKILKKEILKNKVNSMWVISSLFNYLINEDSSIFNSIANLAVGGDVVSQKFINNIIDINTKTIINGYGPTENTTFSTTYRITKEEDSRIIPIGKPIENSKAYILSQNYALQPKGVIGELCVSGAGLSRGYLNQPKLTAEKFIDHPFIEGERLYKTGDLARWLPDGNIEFIGRKDHQVKIRGYRIELGEIEYVLNKQSGVVSSVVVAQEKGQDKHLVAYLVTESNIDQATLKESLRSHLPTYMIPQYFMKLEALPLTSNGKIDRKALPKVSIEGLGESVYVAPETETEKVMASIWQEVLGVAQVGVTDNFFELGGHSLKVTQLINKINKELQSNLTVKQVFVLPTIKGLSKEITDTNYQSILRAPIQEFYSLTSSQRRLWVLSQFEGGGQAYNIPGVLKMEGSLDANALASSFRFLIERHDSLRMYFVEKDGEVYQKILLAEELNFTLENEQIQQEQVDSKIESFYQEEFNLSKAPLLSANLLQVSADEYYLLFSIHHIIGDGWSMEVLTKELMQVYKHIINREEVSLPKLSIQYQDYVIWIQSEEQQDVIQKQEDYWLDKFKGEIPILELPSYSKRPLVKTYNGSTKHYSFGKELSDKLNQFSKGQGVTLYMTLLAGVNGLLYRYTNQSDIIIGTPIAGRSHEALENQVGLYLNTLAIRTEFEGVNSFKELIQIQKETLLDAYTNQDYPFDSLVEKLKLKRDTSRSALFDVMVVLQNQQETAITLEGLNITPYNENEREVSKFDMTFSFTEDTEGIHLQLEYNSDIYDVSLIDQLYGHLERFITSALQDQEESIESLTLLSRAEEIELLESFNDTNVDYPEDKTIIDLFRGQVLKRPEATAIIYEGKELSYQELEDLSNAMANDLLSRIDIEKDALIGVELERSEWLVVSLLAILKTGGAYVPIDPTYPEQRKDFIKEDSACVFIIDASYLEVFQSVEKITKAPKVTLDSNQLAYVIYTSGSTGKPKGVLIEHKSAAFFIQWSKSIYDRTDVDIVYFTTSFSFDLSVYEVFYPLCSGKKVRIIENGTQIPQYLEEDNNVLINTVPSVVQFLLDQGTNFNFMKVLNMAGEIIPSKFAEALPLSTMDVYNLYGPSEDTTYSTYFKLREASFGRSISIGVPIDNTQVFILSEDYALQPKGVIGELCVSGAGLSRGYLNQPKLTAEKFIDHPFIEGERLYKTGDLARWLPDGNIEFIGRKDHQVKIRGYRIELGEIEYVLNKQSGVVSSVIVAQEKGQDKHLVAYLVTENNIDQATLKESLRSHLPTYMIPQYFMELEALPLTSNGKVDRRALSQLSVEGLGDRAYVAPSNEIERKLVQIWEELLGLDKVGVTDNFFELGGHSLNANTLLNEIKVEYGIRISWEEFFRSSTIKGLGLHIENFLWVDNSEQTDKKKIII</sequence>
<dbReference type="OrthoDB" id="9765680at2"/>
<dbReference type="GO" id="GO:0043041">
    <property type="term" value="P:amino acid activation for nonribosomal peptide biosynthetic process"/>
    <property type="evidence" value="ECO:0007669"/>
    <property type="project" value="TreeGrafter"/>
</dbReference>
<dbReference type="Gene3D" id="3.30.559.10">
    <property type="entry name" value="Chloramphenicol acetyltransferase-like domain"/>
    <property type="match status" value="2"/>
</dbReference>
<evidence type="ECO:0000256" key="4">
    <source>
        <dbReference type="ARBA" id="ARBA00022553"/>
    </source>
</evidence>
<dbReference type="CDD" id="cd12117">
    <property type="entry name" value="A_NRPS_Srf_like"/>
    <property type="match status" value="1"/>
</dbReference>
<dbReference type="FunFam" id="1.10.1200.10:FF:000016">
    <property type="entry name" value="Non-ribosomal peptide synthase"/>
    <property type="match status" value="1"/>
</dbReference>
<dbReference type="PATRIC" id="fig|592029.3.peg.163"/>
<dbReference type="PROSITE" id="PS00455">
    <property type="entry name" value="AMP_BINDING"/>
    <property type="match status" value="2"/>
</dbReference>
<dbReference type="NCBIfam" id="NF003417">
    <property type="entry name" value="PRK04813.1"/>
    <property type="match status" value="2"/>
</dbReference>
<dbReference type="Pfam" id="PF00668">
    <property type="entry name" value="Condensation"/>
    <property type="match status" value="2"/>
</dbReference>
<dbReference type="InterPro" id="IPR044894">
    <property type="entry name" value="TubC_N_sf"/>
</dbReference>
<dbReference type="InterPro" id="IPR041464">
    <property type="entry name" value="TubC_N"/>
</dbReference>
<dbReference type="CDD" id="cd05930">
    <property type="entry name" value="A_NRPS"/>
    <property type="match status" value="1"/>
</dbReference>
<dbReference type="Gene3D" id="3.40.50.980">
    <property type="match status" value="4"/>
</dbReference>
<dbReference type="EMBL" id="CP001397">
    <property type="protein sequence ID" value="AGC75291.1"/>
    <property type="molecule type" value="Genomic_DNA"/>
</dbReference>
<protein>
    <submittedName>
        <fullName evidence="6">Amino acid adenylation domain-containing protein</fullName>
    </submittedName>
</protein>
<dbReference type="Gene3D" id="3.30.300.30">
    <property type="match status" value="2"/>
</dbReference>
<dbReference type="FunFam" id="2.30.38.10:FF:000001">
    <property type="entry name" value="Non-ribosomal peptide synthetase PvdI"/>
    <property type="match status" value="2"/>
</dbReference>
<dbReference type="KEGG" id="ndo:DDD_0164"/>
<dbReference type="Gene3D" id="1.10.1200.10">
    <property type="entry name" value="ACP-like"/>
    <property type="match status" value="2"/>
</dbReference>
<dbReference type="Pfam" id="PF18563">
    <property type="entry name" value="TubC_N"/>
    <property type="match status" value="1"/>
</dbReference>
<dbReference type="GO" id="GO:0072330">
    <property type="term" value="P:monocarboxylic acid biosynthetic process"/>
    <property type="evidence" value="ECO:0007669"/>
    <property type="project" value="UniProtKB-ARBA"/>
</dbReference>
<comment type="similarity">
    <text evidence="2">Belongs to the ATP-dependent AMP-binding enzyme family.</text>
</comment>
<gene>
    <name evidence="6" type="ordered locus">DDD_0164</name>
</gene>
<accession>L7W6A6</accession>
<proteinExistence type="inferred from homology"/>
<dbReference type="PANTHER" id="PTHR45527:SF1">
    <property type="entry name" value="FATTY ACID SYNTHASE"/>
    <property type="match status" value="1"/>
</dbReference>
<keyword evidence="3" id="KW-0596">Phosphopantetheine</keyword>
<dbReference type="GO" id="GO:0005829">
    <property type="term" value="C:cytosol"/>
    <property type="evidence" value="ECO:0007669"/>
    <property type="project" value="TreeGrafter"/>
</dbReference>
<feature type="domain" description="Carrier" evidence="5">
    <location>
        <begin position="1007"/>
        <end position="1082"/>
    </location>
</feature>
<dbReference type="Gene3D" id="3.30.559.30">
    <property type="entry name" value="Nonribosomal peptide synthetase, condensation domain"/>
    <property type="match status" value="2"/>
</dbReference>